<dbReference type="Gene3D" id="2.40.440.10">
    <property type="entry name" value="L,D-transpeptidase catalytic domain-like"/>
    <property type="match status" value="1"/>
</dbReference>
<dbReference type="PANTHER" id="PTHR36699">
    <property type="entry name" value="LD-TRANSPEPTIDASE"/>
    <property type="match status" value="1"/>
</dbReference>
<dbReference type="PROSITE" id="PS52029">
    <property type="entry name" value="LD_TPASE"/>
    <property type="match status" value="1"/>
</dbReference>
<evidence type="ECO:0000256" key="2">
    <source>
        <dbReference type="ARBA" id="ARBA00005992"/>
    </source>
</evidence>
<dbReference type="InterPro" id="IPR032710">
    <property type="entry name" value="NTF2-like_dom_sf"/>
</dbReference>
<dbReference type="Pfam" id="PF24125">
    <property type="entry name" value="Cds6_C"/>
    <property type="match status" value="1"/>
</dbReference>
<protein>
    <submittedName>
        <fullName evidence="10">L,D-transpeptidase family protein</fullName>
    </submittedName>
</protein>
<evidence type="ECO:0000313" key="10">
    <source>
        <dbReference type="EMBL" id="NLR75063.1"/>
    </source>
</evidence>
<evidence type="ECO:0000256" key="1">
    <source>
        <dbReference type="ARBA" id="ARBA00004752"/>
    </source>
</evidence>
<proteinExistence type="inferred from homology"/>
<keyword evidence="3" id="KW-0808">Transferase</keyword>
<dbReference type="SUPFAM" id="SSF141523">
    <property type="entry name" value="L,D-transpeptidase catalytic domain-like"/>
    <property type="match status" value="1"/>
</dbReference>
<feature type="active site" description="Proton donor/acceptor" evidence="7">
    <location>
        <position position="250"/>
    </location>
</feature>
<evidence type="ECO:0000256" key="3">
    <source>
        <dbReference type="ARBA" id="ARBA00022679"/>
    </source>
</evidence>
<comment type="pathway">
    <text evidence="1 7">Cell wall biogenesis; peptidoglycan biosynthesis.</text>
</comment>
<feature type="active site" description="Nucleophile" evidence="7">
    <location>
        <position position="267"/>
    </location>
</feature>
<dbReference type="AlphaFoldDB" id="A0A847S5L4"/>
<evidence type="ECO:0000256" key="8">
    <source>
        <dbReference type="SAM" id="SignalP"/>
    </source>
</evidence>
<feature type="domain" description="L,D-TPase catalytic" evidence="9">
    <location>
        <begin position="157"/>
        <end position="292"/>
    </location>
</feature>
<dbReference type="GO" id="GO:0016740">
    <property type="term" value="F:transferase activity"/>
    <property type="evidence" value="ECO:0007669"/>
    <property type="project" value="UniProtKB-KW"/>
</dbReference>
<dbReference type="Pfam" id="PF03734">
    <property type="entry name" value="YkuD"/>
    <property type="match status" value="1"/>
</dbReference>
<evidence type="ECO:0000256" key="4">
    <source>
        <dbReference type="ARBA" id="ARBA00022960"/>
    </source>
</evidence>
<dbReference type="GO" id="GO:0008360">
    <property type="term" value="P:regulation of cell shape"/>
    <property type="evidence" value="ECO:0007669"/>
    <property type="project" value="UniProtKB-UniRule"/>
</dbReference>
<dbReference type="EMBL" id="JABAIM010000001">
    <property type="protein sequence ID" value="NLR75063.1"/>
    <property type="molecule type" value="Genomic_DNA"/>
</dbReference>
<sequence length="418" mass="47375">MSPRPGRLRRVLALVLVSLPAASVNSMGSFATPDPAPLPLAQASPGKPIDVTHRRPEQELMRVLDAMQRGQFGTAQSTLDQLLRDYPNYRLAHLIQGDLLKARGRPLKTMGDVSEVSPEVLNDLRLEAQVRLKRYTEDAPVDKVPGNILQLSSAQRYLLAVDVSRSRLYVYQNDNGTPRRVDDFYITIGKNGYDKRIEGDQRTPLGVYFVLSQLPKASLPDLYGAAAFPLSYPNEWDRLQKRTGHGIWLHGSPSDTYSRPPLSSNGCVALTNQDLMALSKYLQIGVTPVIISRDFDWVNAEQTQQDRDSLLQSLEHWRQDWESRDTRRYLEHYSANFRSGSQDLTAWSAQKTTVNASKKWIKIGLSNVSLFRYPDNPDMVVATFEQDYRSDNLSSKGGKRQYWQREGSGWKIIYEDVS</sequence>
<keyword evidence="6 7" id="KW-0961">Cell wall biogenesis/degradation</keyword>
<evidence type="ECO:0000256" key="5">
    <source>
        <dbReference type="ARBA" id="ARBA00022984"/>
    </source>
</evidence>
<evidence type="ECO:0000256" key="7">
    <source>
        <dbReference type="PROSITE-ProRule" id="PRU01373"/>
    </source>
</evidence>
<gene>
    <name evidence="10" type="ORF">HF682_07815</name>
</gene>
<dbReference type="PANTHER" id="PTHR36699:SF1">
    <property type="entry name" value="L,D-TRANSPEPTIDASE YAFK-RELATED"/>
    <property type="match status" value="1"/>
</dbReference>
<dbReference type="GO" id="GO:0004180">
    <property type="term" value="F:carboxypeptidase activity"/>
    <property type="evidence" value="ECO:0007669"/>
    <property type="project" value="UniProtKB-ARBA"/>
</dbReference>
<reference evidence="10 11" key="1">
    <citation type="submission" date="2020-04" db="EMBL/GenBank/DDBJ databases">
        <title>Draft genome of Leeia sp. IMCC25680.</title>
        <authorList>
            <person name="Song J."/>
            <person name="Cho J.-C."/>
        </authorList>
    </citation>
    <scope>NUCLEOTIDE SEQUENCE [LARGE SCALE GENOMIC DNA]</scope>
    <source>
        <strain evidence="10 11">IMCC25680</strain>
    </source>
</reference>
<keyword evidence="8" id="KW-0732">Signal</keyword>
<keyword evidence="11" id="KW-1185">Reference proteome</keyword>
<organism evidence="10 11">
    <name type="scientific">Leeia aquatica</name>
    <dbReference type="NCBI Taxonomy" id="2725557"/>
    <lineage>
        <taxon>Bacteria</taxon>
        <taxon>Pseudomonadati</taxon>
        <taxon>Pseudomonadota</taxon>
        <taxon>Betaproteobacteria</taxon>
        <taxon>Neisseriales</taxon>
        <taxon>Leeiaceae</taxon>
        <taxon>Leeia</taxon>
    </lineage>
</organism>
<dbReference type="SUPFAM" id="SSF54427">
    <property type="entry name" value="NTF2-like"/>
    <property type="match status" value="1"/>
</dbReference>
<dbReference type="UniPathway" id="UPA00219"/>
<dbReference type="InterPro" id="IPR005490">
    <property type="entry name" value="LD_TPept_cat_dom"/>
</dbReference>
<dbReference type="InterPro" id="IPR038063">
    <property type="entry name" value="Transpep_catalytic_dom"/>
</dbReference>
<feature type="chain" id="PRO_5032985805" evidence="8">
    <location>
        <begin position="32"/>
        <end position="418"/>
    </location>
</feature>
<keyword evidence="4 7" id="KW-0133">Cell shape</keyword>
<dbReference type="InterPro" id="IPR056203">
    <property type="entry name" value="Cds6_C"/>
</dbReference>
<comment type="similarity">
    <text evidence="2">Belongs to the YkuD family.</text>
</comment>
<dbReference type="RefSeq" id="WP_168876619.1">
    <property type="nucleotide sequence ID" value="NZ_JABAIM010000001.1"/>
</dbReference>
<name>A0A847S5L4_9NEIS</name>
<dbReference type="GO" id="GO:0009252">
    <property type="term" value="P:peptidoglycan biosynthetic process"/>
    <property type="evidence" value="ECO:0007669"/>
    <property type="project" value="UniProtKB-UniPathway"/>
</dbReference>
<dbReference type="CDD" id="cd16913">
    <property type="entry name" value="YkuD_like"/>
    <property type="match status" value="1"/>
</dbReference>
<evidence type="ECO:0000256" key="6">
    <source>
        <dbReference type="ARBA" id="ARBA00023316"/>
    </source>
</evidence>
<evidence type="ECO:0000313" key="11">
    <source>
        <dbReference type="Proteomes" id="UP000587991"/>
    </source>
</evidence>
<feature type="signal peptide" evidence="8">
    <location>
        <begin position="1"/>
        <end position="31"/>
    </location>
</feature>
<dbReference type="Proteomes" id="UP000587991">
    <property type="component" value="Unassembled WGS sequence"/>
</dbReference>
<comment type="caution">
    <text evidence="10">The sequence shown here is derived from an EMBL/GenBank/DDBJ whole genome shotgun (WGS) entry which is preliminary data.</text>
</comment>
<accession>A0A847S5L4</accession>
<evidence type="ECO:0000259" key="9">
    <source>
        <dbReference type="PROSITE" id="PS52029"/>
    </source>
</evidence>
<keyword evidence="5 7" id="KW-0573">Peptidoglycan synthesis</keyword>
<dbReference type="GO" id="GO:0071555">
    <property type="term" value="P:cell wall organization"/>
    <property type="evidence" value="ECO:0007669"/>
    <property type="project" value="UniProtKB-UniRule"/>
</dbReference>